<reference evidence="1" key="1">
    <citation type="submission" date="2021-02" db="EMBL/GenBank/DDBJ databases">
        <authorList>
            <person name="Nowell W R."/>
        </authorList>
    </citation>
    <scope>NUCLEOTIDE SEQUENCE</scope>
</reference>
<sequence>VWPLIVMAMLKEASHLRLMTFAAIQKRTESFDYGELDTPNKPPPVQIKHMNNDRTTGTATQKYCLFLLRELLDMILALPQRKSWLPFMETLATNFQCMMLDLLPGKAIPKFHYVTDTTTTTTSMFSTLKMPIFEDS</sequence>
<name>A0A820H0W2_9BILA</name>
<proteinExistence type="predicted"/>
<evidence type="ECO:0000313" key="1">
    <source>
        <dbReference type="EMBL" id="CAF4285918.1"/>
    </source>
</evidence>
<protein>
    <submittedName>
        <fullName evidence="1">Uncharacterized protein</fullName>
    </submittedName>
</protein>
<evidence type="ECO:0000313" key="2">
    <source>
        <dbReference type="Proteomes" id="UP000663844"/>
    </source>
</evidence>
<organism evidence="1 2">
    <name type="scientific">Adineta steineri</name>
    <dbReference type="NCBI Taxonomy" id="433720"/>
    <lineage>
        <taxon>Eukaryota</taxon>
        <taxon>Metazoa</taxon>
        <taxon>Spiralia</taxon>
        <taxon>Gnathifera</taxon>
        <taxon>Rotifera</taxon>
        <taxon>Eurotatoria</taxon>
        <taxon>Bdelloidea</taxon>
        <taxon>Adinetida</taxon>
        <taxon>Adinetidae</taxon>
        <taxon>Adineta</taxon>
    </lineage>
</organism>
<dbReference type="AlphaFoldDB" id="A0A820H0W2"/>
<feature type="non-terminal residue" evidence="1">
    <location>
        <position position="1"/>
    </location>
</feature>
<dbReference type="EMBL" id="CAJOAZ010014874">
    <property type="protein sequence ID" value="CAF4285918.1"/>
    <property type="molecule type" value="Genomic_DNA"/>
</dbReference>
<dbReference type="Proteomes" id="UP000663844">
    <property type="component" value="Unassembled WGS sequence"/>
</dbReference>
<accession>A0A820H0W2</accession>
<gene>
    <name evidence="1" type="ORF">OXD698_LOCUS45322</name>
</gene>
<comment type="caution">
    <text evidence="1">The sequence shown here is derived from an EMBL/GenBank/DDBJ whole genome shotgun (WGS) entry which is preliminary data.</text>
</comment>